<dbReference type="GO" id="GO:0003677">
    <property type="term" value="F:DNA binding"/>
    <property type="evidence" value="ECO:0007669"/>
    <property type="project" value="UniProtKB-KW"/>
</dbReference>
<evidence type="ECO:0000259" key="2">
    <source>
        <dbReference type="PROSITE" id="PS50943"/>
    </source>
</evidence>
<dbReference type="InterPro" id="IPR011051">
    <property type="entry name" value="RmlC_Cupin_sf"/>
</dbReference>
<dbReference type="InterPro" id="IPR010982">
    <property type="entry name" value="Lambda_DNA-bd_dom_sf"/>
</dbReference>
<dbReference type="Proteomes" id="UP000664904">
    <property type="component" value="Plasmid unnamed5"/>
</dbReference>
<proteinExistence type="predicted"/>
<evidence type="ECO:0000313" key="3">
    <source>
        <dbReference type="EMBL" id="QTH73462.1"/>
    </source>
</evidence>
<dbReference type="CDD" id="cd00093">
    <property type="entry name" value="HTH_XRE"/>
    <property type="match status" value="1"/>
</dbReference>
<dbReference type="SUPFAM" id="SSF47413">
    <property type="entry name" value="lambda repressor-like DNA-binding domains"/>
    <property type="match status" value="1"/>
</dbReference>
<accession>A0A975DLK2</accession>
<dbReference type="PROSITE" id="PS50943">
    <property type="entry name" value="HTH_CROC1"/>
    <property type="match status" value="1"/>
</dbReference>
<dbReference type="PANTHER" id="PTHR46797:SF1">
    <property type="entry name" value="METHYLPHOSPHONATE SYNTHASE"/>
    <property type="match status" value="1"/>
</dbReference>
<dbReference type="SMART" id="SM00530">
    <property type="entry name" value="HTH_XRE"/>
    <property type="match status" value="1"/>
</dbReference>
<keyword evidence="1" id="KW-0238">DNA-binding</keyword>
<dbReference type="AlphaFoldDB" id="A0A975DLK2"/>
<feature type="domain" description="HTH cro/C1-type" evidence="2">
    <location>
        <begin position="15"/>
        <end position="69"/>
    </location>
</feature>
<keyword evidence="3" id="KW-0614">Plasmid</keyword>
<dbReference type="EMBL" id="CP072135">
    <property type="protein sequence ID" value="QTH73462.1"/>
    <property type="molecule type" value="Genomic_DNA"/>
</dbReference>
<sequence>MSNNDLNFEYLGSFIRSFRSAKGESLQSLAERSGVSKSMIAQIESSKTSPTLAVLAKLAHAMDIALGDFVQPPEQAFNVRTNSADESNIVSKKDSVFVCHLLANEQRHFATEVYRFYFKEPGKTMFSANYVGSVKHVWLEEGSLTVHIADKSILIAPQTLTTFNASVPHRFESPTHKLAKGLFFIAY</sequence>
<organism evidence="3 4">
    <name type="scientific">Pseudoalteromonas xiamenensis</name>
    <dbReference type="NCBI Taxonomy" id="882626"/>
    <lineage>
        <taxon>Bacteria</taxon>
        <taxon>Pseudomonadati</taxon>
        <taxon>Pseudomonadota</taxon>
        <taxon>Gammaproteobacteria</taxon>
        <taxon>Alteromonadales</taxon>
        <taxon>Pseudoalteromonadaceae</taxon>
        <taxon>Pseudoalteromonas</taxon>
    </lineage>
</organism>
<geneLocation type="plasmid" evidence="3 4">
    <name>unnamed5</name>
</geneLocation>
<dbReference type="RefSeq" id="WP_208845074.1">
    <property type="nucleotide sequence ID" value="NZ_CP072135.1"/>
</dbReference>
<dbReference type="Gene3D" id="2.60.120.10">
    <property type="entry name" value="Jelly Rolls"/>
    <property type="match status" value="1"/>
</dbReference>
<dbReference type="GO" id="GO:0003700">
    <property type="term" value="F:DNA-binding transcription factor activity"/>
    <property type="evidence" value="ECO:0007669"/>
    <property type="project" value="TreeGrafter"/>
</dbReference>
<reference evidence="3" key="1">
    <citation type="submission" date="2021-03" db="EMBL/GenBank/DDBJ databases">
        <title>Complete Genome of Pseudoalteromonas xiamenensis STKMTI.2, a new potential marine bacterium producing anti-Vibrio compounds.</title>
        <authorList>
            <person name="Handayani D.P."/>
            <person name="Isnansetyo A."/>
            <person name="Istiqomah I."/>
            <person name="Jumina J."/>
        </authorList>
    </citation>
    <scope>NUCLEOTIDE SEQUENCE</scope>
    <source>
        <strain evidence="3">STKMTI.2</strain>
        <plasmid evidence="3">unnamed5</plasmid>
    </source>
</reference>
<evidence type="ECO:0000256" key="1">
    <source>
        <dbReference type="ARBA" id="ARBA00023125"/>
    </source>
</evidence>
<dbReference type="KEGG" id="pxi:J5O05_18370"/>
<dbReference type="PANTHER" id="PTHR46797">
    <property type="entry name" value="HTH-TYPE TRANSCRIPTIONAL REGULATOR"/>
    <property type="match status" value="1"/>
</dbReference>
<protein>
    <submittedName>
        <fullName evidence="3">Helix-turn-helix domain-containing protein</fullName>
    </submittedName>
</protein>
<evidence type="ECO:0000313" key="4">
    <source>
        <dbReference type="Proteomes" id="UP000664904"/>
    </source>
</evidence>
<dbReference type="GO" id="GO:0005829">
    <property type="term" value="C:cytosol"/>
    <property type="evidence" value="ECO:0007669"/>
    <property type="project" value="TreeGrafter"/>
</dbReference>
<dbReference type="Pfam" id="PF01381">
    <property type="entry name" value="HTH_3"/>
    <property type="match status" value="1"/>
</dbReference>
<name>A0A975DLK2_9GAMM</name>
<keyword evidence="4" id="KW-1185">Reference proteome</keyword>
<dbReference type="Gene3D" id="1.10.260.40">
    <property type="entry name" value="lambda repressor-like DNA-binding domains"/>
    <property type="match status" value="1"/>
</dbReference>
<dbReference type="InterPro" id="IPR001387">
    <property type="entry name" value="Cro/C1-type_HTH"/>
</dbReference>
<dbReference type="InterPro" id="IPR050807">
    <property type="entry name" value="TransReg_Diox_bact_type"/>
</dbReference>
<gene>
    <name evidence="3" type="ORF">J5O05_18370</name>
</gene>
<dbReference type="SUPFAM" id="SSF51182">
    <property type="entry name" value="RmlC-like cupins"/>
    <property type="match status" value="1"/>
</dbReference>
<dbReference type="InterPro" id="IPR014710">
    <property type="entry name" value="RmlC-like_jellyroll"/>
</dbReference>